<gene>
    <name evidence="1" type="ORF">SDC9_200904</name>
</gene>
<evidence type="ECO:0000313" key="1">
    <source>
        <dbReference type="EMBL" id="MPN53240.1"/>
    </source>
</evidence>
<proteinExistence type="predicted"/>
<protein>
    <submittedName>
        <fullName evidence="1">Uncharacterized protein</fullName>
    </submittedName>
</protein>
<name>A0A645IQK6_9ZZZZ</name>
<organism evidence="1">
    <name type="scientific">bioreactor metagenome</name>
    <dbReference type="NCBI Taxonomy" id="1076179"/>
    <lineage>
        <taxon>unclassified sequences</taxon>
        <taxon>metagenomes</taxon>
        <taxon>ecological metagenomes</taxon>
    </lineage>
</organism>
<comment type="caution">
    <text evidence="1">The sequence shown here is derived from an EMBL/GenBank/DDBJ whole genome shotgun (WGS) entry which is preliminary data.</text>
</comment>
<dbReference type="EMBL" id="VSSQ01120154">
    <property type="protein sequence ID" value="MPN53240.1"/>
    <property type="molecule type" value="Genomic_DNA"/>
</dbReference>
<sequence>MLGRHGGHFAAKFRVGFAAGGFVARNQNGRDIEIACQAGGDADFSDLLAVQTHFSHGVAVEGMAQEAHA</sequence>
<reference evidence="1" key="1">
    <citation type="submission" date="2019-08" db="EMBL/GenBank/DDBJ databases">
        <authorList>
            <person name="Kucharzyk K."/>
            <person name="Murdoch R.W."/>
            <person name="Higgins S."/>
            <person name="Loffler F."/>
        </authorList>
    </citation>
    <scope>NUCLEOTIDE SEQUENCE</scope>
</reference>
<accession>A0A645IQK6</accession>
<dbReference type="AlphaFoldDB" id="A0A645IQK6"/>